<accession>A0ABS9QHR9</accession>
<dbReference type="HAMAP" id="MF_00360">
    <property type="entry name" value="Ribosomal_bS6"/>
    <property type="match status" value="1"/>
</dbReference>
<comment type="similarity">
    <text evidence="1 6">Belongs to the bacterial ribosomal protein bS6 family.</text>
</comment>
<evidence type="ECO:0000256" key="4">
    <source>
        <dbReference type="ARBA" id="ARBA00035104"/>
    </source>
</evidence>
<reference evidence="8 9" key="1">
    <citation type="submission" date="2022-02" db="EMBL/GenBank/DDBJ databases">
        <title>Draft genome sequence of Mezorhizobium retamae strain IRAMC:0171 isolated from Retama raetam nodules.</title>
        <authorList>
            <person name="Bengaied R."/>
            <person name="Sbissi I."/>
            <person name="Huber K."/>
            <person name="Ghodbane F."/>
            <person name="Nouioui I."/>
            <person name="Tarhouni M."/>
            <person name="Gtari M."/>
        </authorList>
    </citation>
    <scope>NUCLEOTIDE SEQUENCE [LARGE SCALE GENOMIC DNA]</scope>
    <source>
        <strain evidence="8 9">IRAMC:0171</strain>
    </source>
</reference>
<keyword evidence="2 6" id="KW-0689">Ribosomal protein</keyword>
<keyword evidence="6" id="KW-0699">rRNA-binding</keyword>
<dbReference type="Gene3D" id="3.30.70.60">
    <property type="match status" value="1"/>
</dbReference>
<keyword evidence="6" id="KW-0694">RNA-binding</keyword>
<dbReference type="Proteomes" id="UP001201701">
    <property type="component" value="Unassembled WGS sequence"/>
</dbReference>
<dbReference type="PANTHER" id="PTHR21011">
    <property type="entry name" value="MITOCHONDRIAL 28S RIBOSOMAL PROTEIN S6"/>
    <property type="match status" value="1"/>
</dbReference>
<dbReference type="NCBIfam" id="TIGR00166">
    <property type="entry name" value="S6"/>
    <property type="match status" value="1"/>
</dbReference>
<evidence type="ECO:0000256" key="6">
    <source>
        <dbReference type="HAMAP-Rule" id="MF_00360"/>
    </source>
</evidence>
<evidence type="ECO:0000256" key="1">
    <source>
        <dbReference type="ARBA" id="ARBA00009512"/>
    </source>
</evidence>
<feature type="compositionally biased region" description="Basic and acidic residues" evidence="7">
    <location>
        <begin position="97"/>
        <end position="150"/>
    </location>
</feature>
<evidence type="ECO:0000313" key="9">
    <source>
        <dbReference type="Proteomes" id="UP001201701"/>
    </source>
</evidence>
<comment type="function">
    <text evidence="4 6">Binds together with bS18 to 16S ribosomal RNA.</text>
</comment>
<name>A0ABS9QHR9_9HYPH</name>
<organism evidence="8 9">
    <name type="scientific">Mesorhizobium retamae</name>
    <dbReference type="NCBI Taxonomy" id="2912854"/>
    <lineage>
        <taxon>Bacteria</taxon>
        <taxon>Pseudomonadati</taxon>
        <taxon>Pseudomonadota</taxon>
        <taxon>Alphaproteobacteria</taxon>
        <taxon>Hyphomicrobiales</taxon>
        <taxon>Phyllobacteriaceae</taxon>
        <taxon>Mesorhizobium</taxon>
    </lineage>
</organism>
<dbReference type="CDD" id="cd00473">
    <property type="entry name" value="bS6"/>
    <property type="match status" value="1"/>
</dbReference>
<dbReference type="Pfam" id="PF01250">
    <property type="entry name" value="Ribosomal_S6"/>
    <property type="match status" value="1"/>
</dbReference>
<dbReference type="PANTHER" id="PTHR21011:SF1">
    <property type="entry name" value="SMALL RIBOSOMAL SUBUNIT PROTEIN BS6M"/>
    <property type="match status" value="1"/>
</dbReference>
<dbReference type="EMBL" id="JAKREW010000019">
    <property type="protein sequence ID" value="MCG7506965.1"/>
    <property type="molecule type" value="Genomic_DNA"/>
</dbReference>
<dbReference type="InterPro" id="IPR020814">
    <property type="entry name" value="Ribosomal_S6_plastid/chlpt"/>
</dbReference>
<dbReference type="InterPro" id="IPR014717">
    <property type="entry name" value="Transl_elong_EF1B/ribsomal_bS6"/>
</dbReference>
<gene>
    <name evidence="6 8" type="primary">rpsF</name>
    <name evidence="8" type="ORF">L4923_18215</name>
</gene>
<protein>
    <recommendedName>
        <fullName evidence="5 6">Small ribosomal subunit protein bS6</fullName>
    </recommendedName>
</protein>
<evidence type="ECO:0000256" key="3">
    <source>
        <dbReference type="ARBA" id="ARBA00023274"/>
    </source>
</evidence>
<dbReference type="RefSeq" id="WP_239367651.1">
    <property type="nucleotide sequence ID" value="NZ_JAKREW010000019.1"/>
</dbReference>
<evidence type="ECO:0000256" key="2">
    <source>
        <dbReference type="ARBA" id="ARBA00022980"/>
    </source>
</evidence>
<dbReference type="InterPro" id="IPR035980">
    <property type="entry name" value="Ribosomal_bS6_sf"/>
</dbReference>
<dbReference type="GO" id="GO:0005840">
    <property type="term" value="C:ribosome"/>
    <property type="evidence" value="ECO:0007669"/>
    <property type="project" value="UniProtKB-KW"/>
</dbReference>
<evidence type="ECO:0000256" key="5">
    <source>
        <dbReference type="ARBA" id="ARBA00035294"/>
    </source>
</evidence>
<keyword evidence="3 6" id="KW-0687">Ribonucleoprotein</keyword>
<keyword evidence="9" id="KW-1185">Reference proteome</keyword>
<evidence type="ECO:0000256" key="7">
    <source>
        <dbReference type="SAM" id="MobiDB-lite"/>
    </source>
</evidence>
<feature type="region of interest" description="Disordered" evidence="7">
    <location>
        <begin position="97"/>
        <end position="161"/>
    </location>
</feature>
<dbReference type="SUPFAM" id="SSF54995">
    <property type="entry name" value="Ribosomal protein S6"/>
    <property type="match status" value="1"/>
</dbReference>
<evidence type="ECO:0000313" key="8">
    <source>
        <dbReference type="EMBL" id="MCG7506965.1"/>
    </source>
</evidence>
<sequence>MALYEHVFLARQDLSQQQVDELVERFKGVITAGGGSVGRVENWGLKSLTYRVKKNRKAYYTLMDLTCPPAALSEMERQMGLSEDVLRFLTIKVEKHEEGASAMMQKREERSERGGFGDRDRGDRGPRSFGDRGDRGPRSFGDRDGGDRGPRPQRSFEGGAE</sequence>
<proteinExistence type="inferred from homology"/>
<comment type="caution">
    <text evidence="8">The sequence shown here is derived from an EMBL/GenBank/DDBJ whole genome shotgun (WGS) entry which is preliminary data.</text>
</comment>
<dbReference type="InterPro" id="IPR000529">
    <property type="entry name" value="Ribosomal_bS6"/>
</dbReference>